<evidence type="ECO:0000256" key="7">
    <source>
        <dbReference type="PIRNR" id="PIRNR000806"/>
    </source>
</evidence>
<gene>
    <name evidence="10" type="ORF">M413DRAFT_174564</name>
</gene>
<dbReference type="Gene3D" id="2.160.10.10">
    <property type="entry name" value="Hexapeptide repeat proteins"/>
    <property type="match status" value="1"/>
</dbReference>
<evidence type="ECO:0000313" key="11">
    <source>
        <dbReference type="Proteomes" id="UP000053424"/>
    </source>
</evidence>
<dbReference type="Gene3D" id="3.90.550.10">
    <property type="entry name" value="Spore Coat Polysaccharide Biosynthesis Protein SpsA, Chain A"/>
    <property type="match status" value="1"/>
</dbReference>
<protein>
    <recommendedName>
        <fullName evidence="3 7">UTP--glucose-1-phosphate uridylyltransferase</fullName>
        <ecNumber evidence="3 7">2.7.7.9</ecNumber>
    </recommendedName>
</protein>
<dbReference type="SUPFAM" id="SSF53448">
    <property type="entry name" value="Nucleotide-diphospho-sugar transferases"/>
    <property type="match status" value="1"/>
</dbReference>
<dbReference type="EC" id="2.7.7.9" evidence="3 7"/>
<keyword evidence="11" id="KW-1185">Reference proteome</keyword>
<feature type="binding site" evidence="9">
    <location>
        <position position="187"/>
    </location>
    <ligand>
        <name>UTP</name>
        <dbReference type="ChEBI" id="CHEBI:46398"/>
    </ligand>
</feature>
<evidence type="ECO:0000256" key="8">
    <source>
        <dbReference type="PIRSR" id="PIRSR000806-1"/>
    </source>
</evidence>
<evidence type="ECO:0000256" key="6">
    <source>
        <dbReference type="ARBA" id="ARBA00048128"/>
    </source>
</evidence>
<feature type="binding site" evidence="9">
    <location>
        <position position="124"/>
    </location>
    <ligand>
        <name>UTP</name>
        <dbReference type="ChEBI" id="CHEBI:46398"/>
    </ligand>
</feature>
<feature type="binding site" evidence="9">
    <location>
        <position position="247"/>
    </location>
    <ligand>
        <name>UTP</name>
        <dbReference type="ChEBI" id="CHEBI:46398"/>
    </ligand>
</feature>
<evidence type="ECO:0000256" key="2">
    <source>
        <dbReference type="ARBA" id="ARBA00010401"/>
    </source>
</evidence>
<evidence type="ECO:0000313" key="10">
    <source>
        <dbReference type="EMBL" id="KIM40225.1"/>
    </source>
</evidence>
<dbReference type="PANTHER" id="PTHR43511">
    <property type="match status" value="1"/>
</dbReference>
<evidence type="ECO:0000256" key="4">
    <source>
        <dbReference type="ARBA" id="ARBA00022679"/>
    </source>
</evidence>
<feature type="binding site" evidence="9">
    <location>
        <position position="216"/>
    </location>
    <ligand>
        <name>UTP</name>
        <dbReference type="ChEBI" id="CHEBI:46398"/>
    </ligand>
</feature>
<sequence length="506" mass="57232">MPLFKHSIPRFRRRPARYFPDAPQSDGALSIGGELDKLARSVPDPYARKLFISEMQSFLGIYDRYLADRAKEEALDWSKVSPPEEHQIIAYERLPDAGTAALNKLAVLKVNGGLGTSMGMNGAKSALEVQNNLTFLDLIVQQIEHLNTTANTDVPLLLMTSFNTEEDTLRIVKKYANRPVKITTFNQSRYPRLLRDSLLPFAKNVQEGRATWYPPGHGDLYHSLYRSGVLDRLLAQGKEYLFVSNSDNLGAIVDPRILQHMAESQSEFVMEVTSKTKGDIKGGTLINYDGTFRLLESAQVPPQHMEDFDSARRFKVFNTNNLWVNLKALKRVLENDEMKLDIISNPKSLDDGRSVIQLETVAGSAIKHFKNAHGIHVPRSRFLPVKQCSDLLLVKSDLYVLEHGRLIMNENRMFGIPPVIKLSGHFKKIQQFHKRFKQIPHIIELDHLTVSGDVHFGRNIVLRGTVIIIANEGQRLDIPDGCILENRLVSGNLNMSICRCSTLIWQ</sequence>
<keyword evidence="5 7" id="KW-0548">Nucleotidyltransferase</keyword>
<comment type="similarity">
    <text evidence="2 7">Belongs to the UDPGP type 1 family.</text>
</comment>
<keyword evidence="4 7" id="KW-0808">Transferase</keyword>
<dbReference type="CDD" id="cd00897">
    <property type="entry name" value="UGPase_euk"/>
    <property type="match status" value="1"/>
</dbReference>
<comment type="function">
    <text evidence="1">Plays a central role as a glucosyl donor in cellular metabolic pathways.</text>
</comment>
<dbReference type="Pfam" id="PF01704">
    <property type="entry name" value="UDPGP"/>
    <property type="match status" value="1"/>
</dbReference>
<dbReference type="OrthoDB" id="932129at2759"/>
<comment type="catalytic activity">
    <reaction evidence="6 7">
        <text>alpha-D-glucose 1-phosphate + UTP + H(+) = UDP-alpha-D-glucose + diphosphate</text>
        <dbReference type="Rhea" id="RHEA:19889"/>
        <dbReference type="ChEBI" id="CHEBI:15378"/>
        <dbReference type="ChEBI" id="CHEBI:33019"/>
        <dbReference type="ChEBI" id="CHEBI:46398"/>
        <dbReference type="ChEBI" id="CHEBI:58601"/>
        <dbReference type="ChEBI" id="CHEBI:58885"/>
        <dbReference type="EC" id="2.7.7.9"/>
    </reaction>
</comment>
<feature type="binding site" evidence="9">
    <location>
        <position position="386"/>
    </location>
    <ligand>
        <name>UTP</name>
        <dbReference type="ChEBI" id="CHEBI:46398"/>
    </ligand>
</feature>
<dbReference type="AlphaFoldDB" id="A0A0C3BU71"/>
<evidence type="ECO:0000256" key="5">
    <source>
        <dbReference type="ARBA" id="ARBA00022695"/>
    </source>
</evidence>
<dbReference type="GO" id="GO:0003983">
    <property type="term" value="F:UTP:glucose-1-phosphate uridylyltransferase activity"/>
    <property type="evidence" value="ECO:0007669"/>
    <property type="project" value="UniProtKB-EC"/>
</dbReference>
<dbReference type="GO" id="GO:0006011">
    <property type="term" value="P:UDP-alpha-D-glucose metabolic process"/>
    <property type="evidence" value="ECO:0007669"/>
    <property type="project" value="UniProtKB-UniRule"/>
</dbReference>
<dbReference type="Proteomes" id="UP000053424">
    <property type="component" value="Unassembled WGS sequence"/>
</dbReference>
<dbReference type="InterPro" id="IPR029044">
    <property type="entry name" value="Nucleotide-diphossugar_trans"/>
</dbReference>
<reference evidence="11" key="2">
    <citation type="submission" date="2015-01" db="EMBL/GenBank/DDBJ databases">
        <title>Evolutionary Origins and Diversification of the Mycorrhizal Mutualists.</title>
        <authorList>
            <consortium name="DOE Joint Genome Institute"/>
            <consortium name="Mycorrhizal Genomics Consortium"/>
            <person name="Kohler A."/>
            <person name="Kuo A."/>
            <person name="Nagy L.G."/>
            <person name="Floudas D."/>
            <person name="Copeland A."/>
            <person name="Barry K.W."/>
            <person name="Cichocki N."/>
            <person name="Veneault-Fourrey C."/>
            <person name="LaButti K."/>
            <person name="Lindquist E.A."/>
            <person name="Lipzen A."/>
            <person name="Lundell T."/>
            <person name="Morin E."/>
            <person name="Murat C."/>
            <person name="Riley R."/>
            <person name="Ohm R."/>
            <person name="Sun H."/>
            <person name="Tunlid A."/>
            <person name="Henrissat B."/>
            <person name="Grigoriev I.V."/>
            <person name="Hibbett D.S."/>
            <person name="Martin F."/>
        </authorList>
    </citation>
    <scope>NUCLEOTIDE SEQUENCE [LARGE SCALE GENOMIC DNA]</scope>
    <source>
        <strain evidence="11">h7</strain>
    </source>
</reference>
<organism evidence="10 11">
    <name type="scientific">Hebeloma cylindrosporum</name>
    <dbReference type="NCBI Taxonomy" id="76867"/>
    <lineage>
        <taxon>Eukaryota</taxon>
        <taxon>Fungi</taxon>
        <taxon>Dikarya</taxon>
        <taxon>Basidiomycota</taxon>
        <taxon>Agaricomycotina</taxon>
        <taxon>Agaricomycetes</taxon>
        <taxon>Agaricomycetidae</taxon>
        <taxon>Agaricales</taxon>
        <taxon>Agaricineae</taxon>
        <taxon>Hymenogastraceae</taxon>
        <taxon>Hebeloma</taxon>
    </lineage>
</organism>
<reference evidence="10 11" key="1">
    <citation type="submission" date="2014-04" db="EMBL/GenBank/DDBJ databases">
        <authorList>
            <consortium name="DOE Joint Genome Institute"/>
            <person name="Kuo A."/>
            <person name="Gay G."/>
            <person name="Dore J."/>
            <person name="Kohler A."/>
            <person name="Nagy L.G."/>
            <person name="Floudas D."/>
            <person name="Copeland A."/>
            <person name="Barry K.W."/>
            <person name="Cichocki N."/>
            <person name="Veneault-Fourrey C."/>
            <person name="LaButti K."/>
            <person name="Lindquist E.A."/>
            <person name="Lipzen A."/>
            <person name="Lundell T."/>
            <person name="Morin E."/>
            <person name="Murat C."/>
            <person name="Sun H."/>
            <person name="Tunlid A."/>
            <person name="Henrissat B."/>
            <person name="Grigoriev I.V."/>
            <person name="Hibbett D.S."/>
            <person name="Martin F."/>
            <person name="Nordberg H.P."/>
            <person name="Cantor M.N."/>
            <person name="Hua S.X."/>
        </authorList>
    </citation>
    <scope>NUCLEOTIDE SEQUENCE [LARGE SCALE GENOMIC DNA]</scope>
    <source>
        <strain evidence="11">h7</strain>
    </source>
</reference>
<evidence type="ECO:0000256" key="1">
    <source>
        <dbReference type="ARBA" id="ARBA00003449"/>
    </source>
</evidence>
<dbReference type="EMBL" id="KN831783">
    <property type="protein sequence ID" value="KIM40225.1"/>
    <property type="molecule type" value="Genomic_DNA"/>
</dbReference>
<evidence type="ECO:0000256" key="9">
    <source>
        <dbReference type="PIRSR" id="PIRSR000806-2"/>
    </source>
</evidence>
<dbReference type="HOGENOM" id="CLU_023632_3_0_1"/>
<dbReference type="STRING" id="686832.A0A0C3BU71"/>
<dbReference type="InterPro" id="IPR016267">
    <property type="entry name" value="UDPGP_trans"/>
</dbReference>
<dbReference type="FunFam" id="3.90.550.10:FF:000002">
    <property type="entry name" value="UTP--glucose-1-phosphate uridylyltransferase"/>
    <property type="match status" value="1"/>
</dbReference>
<feature type="binding site" evidence="8">
    <location>
        <position position="217"/>
    </location>
    <ligand>
        <name>substrate</name>
    </ligand>
</feature>
<dbReference type="InterPro" id="IPR002618">
    <property type="entry name" value="UDPGP_fam"/>
</dbReference>
<evidence type="ECO:0000256" key="3">
    <source>
        <dbReference type="ARBA" id="ARBA00012415"/>
    </source>
</evidence>
<proteinExistence type="inferred from homology"/>
<name>A0A0C3BU71_HEBCY</name>
<dbReference type="PIRSF" id="PIRSF000806">
    <property type="entry name" value="UDPGP"/>
    <property type="match status" value="1"/>
</dbReference>
<dbReference type="FunFam" id="2.160.10.10:FF:000001">
    <property type="entry name" value="UTP--glucose-1-phosphate uridylyltransferase"/>
    <property type="match status" value="1"/>
</dbReference>
<accession>A0A0C3BU71</accession>